<dbReference type="Gene3D" id="1.10.1330.10">
    <property type="entry name" value="Dockerin domain"/>
    <property type="match status" value="1"/>
</dbReference>
<name>A0A1H6IX47_RUMFL</name>
<proteinExistence type="predicted"/>
<dbReference type="AlphaFoldDB" id="A0A1H6IX47"/>
<dbReference type="InterPro" id="IPR036439">
    <property type="entry name" value="Dockerin_dom_sf"/>
</dbReference>
<gene>
    <name evidence="2" type="ORF">SAMN02910265_01175</name>
</gene>
<sequence>MIVNNFISLAFAFILGASANSAAISENNTKNKEKIIKTETFNASYKNTSYSGTFEYLECTANVYNNNKIEIKVTHNPQRDFGGSHTYEFGKITYPTDTFYSKVNLSNSIFHNPENFSKKEIYEKENVGYEYKYFSSVYGMDNTGELFTITLIPTIYLNEPVTVNVFGHELYIPYEYDPYSDFINRLDADKNGRIDSVDASCILKIYAINSTGGNIETIGDLLDYKKGE</sequence>
<reference evidence="2 3" key="1">
    <citation type="submission" date="2016-10" db="EMBL/GenBank/DDBJ databases">
        <authorList>
            <person name="de Groot N.N."/>
        </authorList>
    </citation>
    <scope>NUCLEOTIDE SEQUENCE [LARGE SCALE GENOMIC DNA]</scope>
    <source>
        <strain evidence="2 3">YAD2003</strain>
    </source>
</reference>
<keyword evidence="1" id="KW-0732">Signal</keyword>
<evidence type="ECO:0000256" key="1">
    <source>
        <dbReference type="SAM" id="SignalP"/>
    </source>
</evidence>
<organism evidence="2 3">
    <name type="scientific">Ruminococcus flavefaciens</name>
    <dbReference type="NCBI Taxonomy" id="1265"/>
    <lineage>
        <taxon>Bacteria</taxon>
        <taxon>Bacillati</taxon>
        <taxon>Bacillota</taxon>
        <taxon>Clostridia</taxon>
        <taxon>Eubacteriales</taxon>
        <taxon>Oscillospiraceae</taxon>
        <taxon>Ruminococcus</taxon>
    </lineage>
</organism>
<dbReference type="EMBL" id="FNWV01000003">
    <property type="protein sequence ID" value="SEH51646.1"/>
    <property type="molecule type" value="Genomic_DNA"/>
</dbReference>
<evidence type="ECO:0000313" key="2">
    <source>
        <dbReference type="EMBL" id="SEH51646.1"/>
    </source>
</evidence>
<evidence type="ECO:0008006" key="4">
    <source>
        <dbReference type="Google" id="ProtNLM"/>
    </source>
</evidence>
<dbReference type="OrthoDB" id="319764at2"/>
<evidence type="ECO:0000313" key="3">
    <source>
        <dbReference type="Proteomes" id="UP000183190"/>
    </source>
</evidence>
<dbReference type="RefSeq" id="WP_074715272.1">
    <property type="nucleotide sequence ID" value="NZ_FNWV01000003.1"/>
</dbReference>
<feature type="chain" id="PRO_5010161991" description="Dockerin domain-containing protein" evidence="1">
    <location>
        <begin position="23"/>
        <end position="228"/>
    </location>
</feature>
<protein>
    <recommendedName>
        <fullName evidence="4">Dockerin domain-containing protein</fullName>
    </recommendedName>
</protein>
<feature type="signal peptide" evidence="1">
    <location>
        <begin position="1"/>
        <end position="22"/>
    </location>
</feature>
<accession>A0A1H6IX47</accession>
<dbReference type="GO" id="GO:0000272">
    <property type="term" value="P:polysaccharide catabolic process"/>
    <property type="evidence" value="ECO:0007669"/>
    <property type="project" value="InterPro"/>
</dbReference>
<dbReference type="Proteomes" id="UP000183190">
    <property type="component" value="Unassembled WGS sequence"/>
</dbReference>